<evidence type="ECO:0000259" key="1">
    <source>
        <dbReference type="Pfam" id="PF13392"/>
    </source>
</evidence>
<feature type="domain" description="HNH nuclease" evidence="1">
    <location>
        <begin position="11"/>
        <end position="54"/>
    </location>
</feature>
<evidence type="ECO:0000313" key="3">
    <source>
        <dbReference type="Proteomes" id="UP000594480"/>
    </source>
</evidence>
<dbReference type="GO" id="GO:0004519">
    <property type="term" value="F:endonuclease activity"/>
    <property type="evidence" value="ECO:0007669"/>
    <property type="project" value="UniProtKB-KW"/>
</dbReference>
<keyword evidence="2" id="KW-0378">Hydrolase</keyword>
<keyword evidence="3" id="KW-1185">Reference proteome</keyword>
<dbReference type="Pfam" id="PF13392">
    <property type="entry name" value="HNH_3"/>
    <property type="match status" value="1"/>
</dbReference>
<accession>A0A7S8MXX8</accession>
<dbReference type="InterPro" id="IPR044930">
    <property type="entry name" value="Homing_endonuclease_His-Me"/>
</dbReference>
<dbReference type="SUPFAM" id="SSF54060">
    <property type="entry name" value="His-Me finger endonucleases"/>
    <property type="match status" value="1"/>
</dbReference>
<sequence>MVAFRGSDWRVHRLVYTIEFGPIPDGFTVDHQCFNRACANPKHLRLLTWAENARRQRLSLATHCKHGHEYTPENTRTRGSTGRVCRACAAQRSRAYRARKLGS</sequence>
<dbReference type="InterPro" id="IPR044925">
    <property type="entry name" value="His-Me_finger_sf"/>
</dbReference>
<dbReference type="InterPro" id="IPR003615">
    <property type="entry name" value="HNH_nuc"/>
</dbReference>
<evidence type="ECO:0000313" key="2">
    <source>
        <dbReference type="EMBL" id="QPE05294.1"/>
    </source>
</evidence>
<dbReference type="EMBL" id="CP064760">
    <property type="protein sequence ID" value="QPE05294.1"/>
    <property type="molecule type" value="Genomic_DNA"/>
</dbReference>
<dbReference type="Proteomes" id="UP000594480">
    <property type="component" value="Chromosome"/>
</dbReference>
<dbReference type="AlphaFoldDB" id="A0A7S8MXX8"/>
<protein>
    <submittedName>
        <fullName evidence="2">HNH endonuclease</fullName>
    </submittedName>
</protein>
<gene>
    <name evidence="2" type="ORF">IT882_04290</name>
</gene>
<reference evidence="2 3" key="1">
    <citation type="submission" date="2020-11" db="EMBL/GenBank/DDBJ databases">
        <title>Amino acid is mineralized and recycled by bacteria in oceanic microbiome.</title>
        <authorList>
            <person name="Zheng L.Y."/>
        </authorList>
    </citation>
    <scope>NUCLEOTIDE SEQUENCE [LARGE SCALE GENOMIC DNA]</scope>
    <source>
        <strain evidence="2 3">A32-1</strain>
    </source>
</reference>
<dbReference type="Gene3D" id="3.90.75.10">
    <property type="entry name" value="Homing Intron 3 (I-ppo) Encoded Endonuclease, Chain A"/>
    <property type="match status" value="1"/>
</dbReference>
<proteinExistence type="predicted"/>
<keyword evidence="2" id="KW-0540">Nuclease</keyword>
<dbReference type="RefSeq" id="WP_195693311.1">
    <property type="nucleotide sequence ID" value="NZ_CP064760.1"/>
</dbReference>
<organism evidence="2 3">
    <name type="scientific">Microbacterium schleiferi</name>
    <dbReference type="NCBI Taxonomy" id="69362"/>
    <lineage>
        <taxon>Bacteria</taxon>
        <taxon>Bacillati</taxon>
        <taxon>Actinomycetota</taxon>
        <taxon>Actinomycetes</taxon>
        <taxon>Micrococcales</taxon>
        <taxon>Microbacteriaceae</taxon>
        <taxon>Microbacterium</taxon>
    </lineage>
</organism>
<keyword evidence="2" id="KW-0255">Endonuclease</keyword>
<name>A0A7S8MXX8_9MICO</name>
<dbReference type="KEGG" id="msf:IT882_04290"/>